<evidence type="ECO:0000313" key="3">
    <source>
        <dbReference type="EMBL" id="PMD39391.1"/>
    </source>
</evidence>
<dbReference type="AlphaFoldDB" id="A0A2J6RLK3"/>
<dbReference type="Pfam" id="PF02129">
    <property type="entry name" value="Peptidase_S15"/>
    <property type="match status" value="1"/>
</dbReference>
<dbReference type="STRING" id="1149755.A0A2J6RLK3"/>
<dbReference type="Gene3D" id="3.40.50.1820">
    <property type="entry name" value="alpha/beta hydrolase"/>
    <property type="match status" value="1"/>
</dbReference>
<dbReference type="EMBL" id="KZ613946">
    <property type="protein sequence ID" value="PMD39391.1"/>
    <property type="molecule type" value="Genomic_DNA"/>
</dbReference>
<evidence type="ECO:0000256" key="1">
    <source>
        <dbReference type="ARBA" id="ARBA00022801"/>
    </source>
</evidence>
<gene>
    <name evidence="3" type="ORF">L207DRAFT_512472</name>
</gene>
<dbReference type="InterPro" id="IPR005674">
    <property type="entry name" value="CocE/Ser_esterase"/>
</dbReference>
<dbReference type="Gene3D" id="2.60.120.260">
    <property type="entry name" value="Galactose-binding domain-like"/>
    <property type="match status" value="1"/>
</dbReference>
<evidence type="ECO:0000313" key="4">
    <source>
        <dbReference type="Proteomes" id="UP000235786"/>
    </source>
</evidence>
<dbReference type="PANTHER" id="PTHR43056:SF10">
    <property type="entry name" value="COCE_NOND FAMILY, PUTATIVE (AFU_ORTHOLOGUE AFUA_7G00600)-RELATED"/>
    <property type="match status" value="1"/>
</dbReference>
<dbReference type="SMART" id="SM00939">
    <property type="entry name" value="PepX_C"/>
    <property type="match status" value="1"/>
</dbReference>
<dbReference type="SUPFAM" id="SSF53474">
    <property type="entry name" value="alpha/beta-Hydrolases"/>
    <property type="match status" value="1"/>
</dbReference>
<dbReference type="Pfam" id="PF08530">
    <property type="entry name" value="PepX_C"/>
    <property type="match status" value="1"/>
</dbReference>
<protein>
    <submittedName>
        <fullName evidence="3">X-Pro dipeptidyl-peptidase C-terminal non-catalytic domain-containing protein</fullName>
    </submittedName>
</protein>
<accession>A0A2J6RLK3</accession>
<dbReference type="PANTHER" id="PTHR43056">
    <property type="entry name" value="PEPTIDASE S9 PROLYL OLIGOPEPTIDASE"/>
    <property type="match status" value="1"/>
</dbReference>
<dbReference type="OrthoDB" id="2578740at2759"/>
<sequence>MPSPLQVAFKPINKPSIGRNNYQGFKPGETQLFKKGERPYRGKVLESDILLEHDIEVTVRDGCRLYVDVYRPPGAGSSSEKVPAILAWSPYGKKYSGVAMLPMCTWCCGVDITKDISGLEKFEGPDPARWVPRGFALVSVDARGAGNSDGFVGVMGSQEAEDGYDVIEAIAKMDWCNGSVGLAGNSYLAIIQWFIAALQPPSLKAIAPWEGCGDLYREQFVRGGVFDISNFDLIAREIIHGNHGVEDFSEMYRRSKGLMNKYWEDKRPNMKNINVPAYITGSDLSSIHTMGSLRGYMELNTPHKWLRWSAYQEWYDLWSVPETNEELMDFFDRYLKGTENGWEKTPRFRVSLLRFGDRDAICNIEEEDFPIPRTEYRELFMNTKGRLTETPLQEESSVTYDSEDPNIFASFTHTFKTDTRLMGIPKAYLYMSCKGFDDIIVYILLRKLDVNGNVLDSLNYPFKTAPIKSISELGPKDRNSTTLHLGSQGILRASHRAIDRSKTTHPQIPFHPHNKEEKIPPGTIVELEVGIWAMGWDLDAGESIRIQIGGQAPGFKEFQAKAPRRPEDEKNKGIHELHFGGKYPSRVILPFV</sequence>
<organism evidence="3 4">
    <name type="scientific">Hyaloscypha variabilis (strain UAMH 11265 / GT02V1 / F)</name>
    <name type="common">Meliniomyces variabilis</name>
    <dbReference type="NCBI Taxonomy" id="1149755"/>
    <lineage>
        <taxon>Eukaryota</taxon>
        <taxon>Fungi</taxon>
        <taxon>Dikarya</taxon>
        <taxon>Ascomycota</taxon>
        <taxon>Pezizomycotina</taxon>
        <taxon>Leotiomycetes</taxon>
        <taxon>Helotiales</taxon>
        <taxon>Hyaloscyphaceae</taxon>
        <taxon>Hyaloscypha</taxon>
        <taxon>Hyaloscypha variabilis</taxon>
    </lineage>
</organism>
<dbReference type="InterPro" id="IPR013736">
    <property type="entry name" value="Xaa-Pro_dipept_C"/>
</dbReference>
<proteinExistence type="predicted"/>
<reference evidence="3 4" key="1">
    <citation type="submission" date="2016-04" db="EMBL/GenBank/DDBJ databases">
        <title>A degradative enzymes factory behind the ericoid mycorrhizal symbiosis.</title>
        <authorList>
            <consortium name="DOE Joint Genome Institute"/>
            <person name="Martino E."/>
            <person name="Morin E."/>
            <person name="Grelet G."/>
            <person name="Kuo A."/>
            <person name="Kohler A."/>
            <person name="Daghino S."/>
            <person name="Barry K."/>
            <person name="Choi C."/>
            <person name="Cichocki N."/>
            <person name="Clum A."/>
            <person name="Copeland A."/>
            <person name="Hainaut M."/>
            <person name="Haridas S."/>
            <person name="Labutti K."/>
            <person name="Lindquist E."/>
            <person name="Lipzen A."/>
            <person name="Khouja H.-R."/>
            <person name="Murat C."/>
            <person name="Ohm R."/>
            <person name="Olson A."/>
            <person name="Spatafora J."/>
            <person name="Veneault-Fourrey C."/>
            <person name="Henrissat B."/>
            <person name="Grigoriev I."/>
            <person name="Martin F."/>
            <person name="Perotto S."/>
        </authorList>
    </citation>
    <scope>NUCLEOTIDE SEQUENCE [LARGE SCALE GENOMIC DNA]</scope>
    <source>
        <strain evidence="3 4">F</strain>
    </source>
</reference>
<dbReference type="InterPro" id="IPR000383">
    <property type="entry name" value="Xaa-Pro-like_dom"/>
</dbReference>
<dbReference type="Gene3D" id="1.10.3020.20">
    <property type="match status" value="1"/>
</dbReference>
<keyword evidence="4" id="KW-1185">Reference proteome</keyword>
<dbReference type="InterPro" id="IPR008979">
    <property type="entry name" value="Galactose-bd-like_sf"/>
</dbReference>
<dbReference type="NCBIfam" id="TIGR00976">
    <property type="entry name" value="CocE_NonD"/>
    <property type="match status" value="1"/>
</dbReference>
<feature type="domain" description="Xaa-Pro dipeptidyl-peptidase C-terminal" evidence="2">
    <location>
        <begin position="328"/>
        <end position="588"/>
    </location>
</feature>
<evidence type="ECO:0000259" key="2">
    <source>
        <dbReference type="SMART" id="SM00939"/>
    </source>
</evidence>
<dbReference type="InterPro" id="IPR029058">
    <property type="entry name" value="AB_hydrolase_fold"/>
</dbReference>
<keyword evidence="1" id="KW-0378">Hydrolase</keyword>
<name>A0A2J6RLK3_HYAVF</name>
<dbReference type="Proteomes" id="UP000235786">
    <property type="component" value="Unassembled WGS sequence"/>
</dbReference>
<dbReference type="GO" id="GO:0008239">
    <property type="term" value="F:dipeptidyl-peptidase activity"/>
    <property type="evidence" value="ECO:0007669"/>
    <property type="project" value="InterPro"/>
</dbReference>
<dbReference type="SUPFAM" id="SSF49785">
    <property type="entry name" value="Galactose-binding domain-like"/>
    <property type="match status" value="1"/>
</dbReference>
<dbReference type="InterPro" id="IPR050585">
    <property type="entry name" value="Xaa-Pro_dipeptidyl-ppase/CocE"/>
</dbReference>